<dbReference type="EC" id="2.7.1.156" evidence="8"/>
<dbReference type="RefSeq" id="WP_124331023.1">
    <property type="nucleotide sequence ID" value="NZ_BEXT01000001.1"/>
</dbReference>
<name>A0A401G470_9BACT</name>
<comment type="pathway">
    <text evidence="6">Cofactor biosynthesis; adenosylcobalamin biosynthesis; adenosylcobalamin from cob(II)yrinate a,c-diamide: step 5/7.</text>
</comment>
<dbReference type="CDD" id="cd00544">
    <property type="entry name" value="CobU"/>
    <property type="match status" value="1"/>
</dbReference>
<reference evidence="21" key="1">
    <citation type="submission" date="2017-11" db="EMBL/GenBank/DDBJ databases">
        <authorList>
            <person name="Watanabe M."/>
            <person name="Kojima H."/>
        </authorList>
    </citation>
    <scope>NUCLEOTIDE SEQUENCE [LARGE SCALE GENOMIC DNA]</scope>
    <source>
        <strain evidence="21">Tokyo 01</strain>
    </source>
</reference>
<evidence type="ECO:0000256" key="17">
    <source>
        <dbReference type="ARBA" id="ARBA00030571"/>
    </source>
</evidence>
<evidence type="ECO:0000256" key="6">
    <source>
        <dbReference type="ARBA" id="ARBA00005159"/>
    </source>
</evidence>
<comment type="pathway">
    <text evidence="5">Cofactor biosynthesis; adenosylcobalamin biosynthesis; adenosylcobalamin from cob(II)yrinate a,c-diamide: step 6/7.</text>
</comment>
<dbReference type="NCBIfam" id="NF004469">
    <property type="entry name" value="PRK05800.1"/>
    <property type="match status" value="1"/>
</dbReference>
<dbReference type="GO" id="GO:0008820">
    <property type="term" value="F:cobinamide phosphate guanylyltransferase activity"/>
    <property type="evidence" value="ECO:0007669"/>
    <property type="project" value="UniProtKB-EC"/>
</dbReference>
<evidence type="ECO:0000256" key="12">
    <source>
        <dbReference type="ARBA" id="ARBA00022741"/>
    </source>
</evidence>
<evidence type="ECO:0000256" key="9">
    <source>
        <dbReference type="ARBA" id="ARBA00012523"/>
    </source>
</evidence>
<feature type="binding site" evidence="19">
    <location>
        <begin position="52"/>
        <end position="55"/>
    </location>
    <ligand>
        <name>GTP</name>
        <dbReference type="ChEBI" id="CHEBI:37565"/>
    </ligand>
</feature>
<feature type="binding site" evidence="19">
    <location>
        <begin position="9"/>
        <end position="16"/>
    </location>
    <ligand>
        <name>GTP</name>
        <dbReference type="ChEBI" id="CHEBI:37565"/>
    </ligand>
</feature>
<comment type="similarity">
    <text evidence="7">Belongs to the CobU/CobP family.</text>
</comment>
<evidence type="ECO:0000256" key="18">
    <source>
        <dbReference type="PIRSR" id="PIRSR006135-1"/>
    </source>
</evidence>
<dbReference type="GO" id="GO:0009236">
    <property type="term" value="P:cobalamin biosynthetic process"/>
    <property type="evidence" value="ECO:0007669"/>
    <property type="project" value="UniProtKB-UniPathway"/>
</dbReference>
<dbReference type="SUPFAM" id="SSF52540">
    <property type="entry name" value="P-loop containing nucleoside triphosphate hydrolases"/>
    <property type="match status" value="1"/>
</dbReference>
<feature type="binding site" evidence="19">
    <location>
        <position position="63"/>
    </location>
    <ligand>
        <name>GTP</name>
        <dbReference type="ChEBI" id="CHEBI:37565"/>
    </ligand>
</feature>
<evidence type="ECO:0000256" key="5">
    <source>
        <dbReference type="ARBA" id="ARBA00004692"/>
    </source>
</evidence>
<dbReference type="EMBL" id="BEXT01000001">
    <property type="protein sequence ID" value="GBC64014.1"/>
    <property type="molecule type" value="Genomic_DNA"/>
</dbReference>
<keyword evidence="15 19" id="KW-0342">GTP-binding</keyword>
<keyword evidence="11 20" id="KW-0808">Transferase</keyword>
<dbReference type="GO" id="GO:0005525">
    <property type="term" value="F:GTP binding"/>
    <property type="evidence" value="ECO:0007669"/>
    <property type="project" value="UniProtKB-KW"/>
</dbReference>
<keyword evidence="10" id="KW-0169">Cobalamin biosynthesis</keyword>
<keyword evidence="14" id="KW-0067">ATP-binding</keyword>
<evidence type="ECO:0000256" key="4">
    <source>
        <dbReference type="ARBA" id="ARBA00003889"/>
    </source>
</evidence>
<evidence type="ECO:0000313" key="20">
    <source>
        <dbReference type="EMBL" id="GBC64014.1"/>
    </source>
</evidence>
<comment type="catalytic activity">
    <reaction evidence="2">
        <text>adenosylcob(III)inamide phosphate + GTP + H(+) = adenosylcob(III)inamide-GDP + diphosphate</text>
        <dbReference type="Rhea" id="RHEA:22712"/>
        <dbReference type="ChEBI" id="CHEBI:15378"/>
        <dbReference type="ChEBI" id="CHEBI:33019"/>
        <dbReference type="ChEBI" id="CHEBI:37565"/>
        <dbReference type="ChEBI" id="CHEBI:58502"/>
        <dbReference type="ChEBI" id="CHEBI:60487"/>
        <dbReference type="EC" id="2.7.7.62"/>
    </reaction>
</comment>
<keyword evidence="21" id="KW-1185">Reference proteome</keyword>
<feature type="active site" description="GMP-histidine intermediate" evidence="18">
    <location>
        <position position="51"/>
    </location>
</feature>
<evidence type="ECO:0000256" key="14">
    <source>
        <dbReference type="ARBA" id="ARBA00022840"/>
    </source>
</evidence>
<evidence type="ECO:0000313" key="21">
    <source>
        <dbReference type="Proteomes" id="UP000288096"/>
    </source>
</evidence>
<dbReference type="InterPro" id="IPR003203">
    <property type="entry name" value="CobU/CobP"/>
</dbReference>
<comment type="catalytic activity">
    <reaction evidence="1">
        <text>adenosylcob(III)inamide + ATP = adenosylcob(III)inamide phosphate + ADP + H(+)</text>
        <dbReference type="Rhea" id="RHEA:15769"/>
        <dbReference type="ChEBI" id="CHEBI:2480"/>
        <dbReference type="ChEBI" id="CHEBI:15378"/>
        <dbReference type="ChEBI" id="CHEBI:30616"/>
        <dbReference type="ChEBI" id="CHEBI:58502"/>
        <dbReference type="ChEBI" id="CHEBI:456216"/>
        <dbReference type="EC" id="2.7.1.156"/>
    </reaction>
</comment>
<feature type="binding site" evidence="19">
    <location>
        <position position="85"/>
    </location>
    <ligand>
        <name>GTP</name>
        <dbReference type="ChEBI" id="CHEBI:37565"/>
    </ligand>
</feature>
<dbReference type="OrthoDB" id="9788370at2"/>
<evidence type="ECO:0000256" key="8">
    <source>
        <dbReference type="ARBA" id="ARBA00012016"/>
    </source>
</evidence>
<keyword evidence="12 19" id="KW-0547">Nucleotide-binding</keyword>
<sequence length="173" mass="18969">MKDITFVVGGCRSGKSGYGQRLAESVSDKNRIFIATCVPYDDEMRDRVKKHREVRDRNWTTVEAPILLPEAIVESSRKGAVVLADCLTLWVTNLLLDPAESERVDGHIEKLIAALGRAECPVILVSNEVGCGIVPENKLARLFRDIVGTVNQSVASASDHVVWTVAGIDVKIK</sequence>
<evidence type="ECO:0000256" key="15">
    <source>
        <dbReference type="ARBA" id="ARBA00023134"/>
    </source>
</evidence>
<dbReference type="UniPathway" id="UPA00148">
    <property type="reaction ID" value="UER00236"/>
</dbReference>
<keyword evidence="13 20" id="KW-0418">Kinase</keyword>
<proteinExistence type="inferred from homology"/>
<protein>
    <recommendedName>
        <fullName evidence="16">Adenosylcobinamide kinase</fullName>
        <ecNumber evidence="8">2.7.1.156</ecNumber>
        <ecNumber evidence="9">2.7.7.62</ecNumber>
    </recommendedName>
    <alternativeName>
        <fullName evidence="17">Adenosylcobinamide-phosphate guanylyltransferase</fullName>
    </alternativeName>
</protein>
<evidence type="ECO:0000256" key="13">
    <source>
        <dbReference type="ARBA" id="ARBA00022777"/>
    </source>
</evidence>
<dbReference type="AlphaFoldDB" id="A0A401G470"/>
<dbReference type="GO" id="GO:0005524">
    <property type="term" value="F:ATP binding"/>
    <property type="evidence" value="ECO:0007669"/>
    <property type="project" value="UniProtKB-KW"/>
</dbReference>
<keyword evidence="20" id="KW-0548">Nucleotidyltransferase</keyword>
<dbReference type="PANTHER" id="PTHR34848:SF1">
    <property type="entry name" value="BIFUNCTIONAL ADENOSYLCOBALAMIN BIOSYNTHESIS PROTEIN COBU"/>
    <property type="match status" value="1"/>
</dbReference>
<comment type="function">
    <text evidence="4">Catalyzes ATP-dependent phosphorylation of adenosylcobinamide and addition of GMP to adenosylcobinamide phosphate.</text>
</comment>
<organism evidence="20 21">
    <name type="scientific">Desulfonema ishimotonii</name>
    <dbReference type="NCBI Taxonomy" id="45657"/>
    <lineage>
        <taxon>Bacteria</taxon>
        <taxon>Pseudomonadati</taxon>
        <taxon>Thermodesulfobacteriota</taxon>
        <taxon>Desulfobacteria</taxon>
        <taxon>Desulfobacterales</taxon>
        <taxon>Desulfococcaceae</taxon>
        <taxon>Desulfonema</taxon>
    </lineage>
</organism>
<dbReference type="EC" id="2.7.7.62" evidence="9"/>
<dbReference type="Pfam" id="PF02283">
    <property type="entry name" value="CobU"/>
    <property type="match status" value="1"/>
</dbReference>
<evidence type="ECO:0000256" key="19">
    <source>
        <dbReference type="PIRSR" id="PIRSR006135-2"/>
    </source>
</evidence>
<gene>
    <name evidence="20" type="ORF">DENIS_5014</name>
</gene>
<comment type="catalytic activity">
    <reaction evidence="3">
        <text>adenosylcob(III)inamide + GTP = adenosylcob(III)inamide phosphate + GDP + H(+)</text>
        <dbReference type="Rhea" id="RHEA:15765"/>
        <dbReference type="ChEBI" id="CHEBI:2480"/>
        <dbReference type="ChEBI" id="CHEBI:15378"/>
        <dbReference type="ChEBI" id="CHEBI:37565"/>
        <dbReference type="ChEBI" id="CHEBI:58189"/>
        <dbReference type="ChEBI" id="CHEBI:58502"/>
        <dbReference type="EC" id="2.7.1.156"/>
    </reaction>
</comment>
<comment type="caution">
    <text evidence="20">The sequence shown here is derived from an EMBL/GenBank/DDBJ whole genome shotgun (WGS) entry which is preliminary data.</text>
</comment>
<dbReference type="PANTHER" id="PTHR34848">
    <property type="match status" value="1"/>
</dbReference>
<evidence type="ECO:0000256" key="1">
    <source>
        <dbReference type="ARBA" id="ARBA00000312"/>
    </source>
</evidence>
<evidence type="ECO:0000256" key="11">
    <source>
        <dbReference type="ARBA" id="ARBA00022679"/>
    </source>
</evidence>
<evidence type="ECO:0000256" key="16">
    <source>
        <dbReference type="ARBA" id="ARBA00029570"/>
    </source>
</evidence>
<evidence type="ECO:0000256" key="3">
    <source>
        <dbReference type="ARBA" id="ARBA00001522"/>
    </source>
</evidence>
<dbReference type="InterPro" id="IPR027417">
    <property type="entry name" value="P-loop_NTPase"/>
</dbReference>
<dbReference type="PIRSF" id="PIRSF006135">
    <property type="entry name" value="CobU"/>
    <property type="match status" value="1"/>
</dbReference>
<dbReference type="Proteomes" id="UP000288096">
    <property type="component" value="Unassembled WGS sequence"/>
</dbReference>
<dbReference type="Gene3D" id="3.40.50.300">
    <property type="entry name" value="P-loop containing nucleotide triphosphate hydrolases"/>
    <property type="match status" value="1"/>
</dbReference>
<evidence type="ECO:0000256" key="2">
    <source>
        <dbReference type="ARBA" id="ARBA00000711"/>
    </source>
</evidence>
<evidence type="ECO:0000256" key="10">
    <source>
        <dbReference type="ARBA" id="ARBA00022573"/>
    </source>
</evidence>
<accession>A0A401G470</accession>
<evidence type="ECO:0000256" key="7">
    <source>
        <dbReference type="ARBA" id="ARBA00007490"/>
    </source>
</evidence>
<reference evidence="21" key="2">
    <citation type="submission" date="2019-01" db="EMBL/GenBank/DDBJ databases">
        <title>Genome sequence of Desulfonema ishimotonii strain Tokyo 01.</title>
        <authorList>
            <person name="Fukui M."/>
        </authorList>
    </citation>
    <scope>NUCLEOTIDE SEQUENCE [LARGE SCALE GENOMIC DNA]</scope>
    <source>
        <strain evidence="21">Tokyo 01</strain>
    </source>
</reference>
<dbReference type="GO" id="GO:0043752">
    <property type="term" value="F:adenosylcobinamide kinase activity"/>
    <property type="evidence" value="ECO:0007669"/>
    <property type="project" value="UniProtKB-EC"/>
</dbReference>